<protein>
    <submittedName>
        <fullName evidence="1">Uncharacterized protein</fullName>
    </submittedName>
</protein>
<name>A0ABV4N9A1_9VIBR</name>
<evidence type="ECO:0000313" key="2">
    <source>
        <dbReference type="Proteomes" id="UP001570417"/>
    </source>
</evidence>
<proteinExistence type="predicted"/>
<reference evidence="1 2" key="1">
    <citation type="journal article" date="2024" name="ISME J.">
        <title>Tailless and filamentous prophages are predominant in marine Vibrio.</title>
        <authorList>
            <person name="Steensen K."/>
            <person name="Seneca J."/>
            <person name="Bartlau N."/>
            <person name="Yu X.A."/>
            <person name="Hussain F.A."/>
            <person name="Polz M.F."/>
        </authorList>
    </citation>
    <scope>NUCLEOTIDE SEQUENCE [LARGE SCALE GENOMIC DNA]</scope>
    <source>
        <strain evidence="1 2">10N.222.51.A1</strain>
    </source>
</reference>
<accession>A0ABV4N9A1</accession>
<keyword evidence="2" id="KW-1185">Reference proteome</keyword>
<gene>
    <name evidence="1" type="ORF">AB4566_06590</name>
</gene>
<dbReference type="RefSeq" id="WP_372265460.1">
    <property type="nucleotide sequence ID" value="NZ_JBFRUW010000018.1"/>
</dbReference>
<dbReference type="EMBL" id="JBFRUW010000018">
    <property type="protein sequence ID" value="MFA0567938.1"/>
    <property type="molecule type" value="Genomic_DNA"/>
</dbReference>
<evidence type="ECO:0000313" key="1">
    <source>
        <dbReference type="EMBL" id="MFA0567938.1"/>
    </source>
</evidence>
<sequence>MIEVDTVTEFAAAEVNKNNSSELTLLGSALLEAQKVEFGLYLVITQLTAEHSCEKEKKVLSITPEAFLKGSPKKLELALSLYEQAFGDKLPMNTNEIKDFVSHRNLISNNFWRVTGADVKGGEKLANPTAYLQGFIAKCEQWIIMLNKPS</sequence>
<dbReference type="Proteomes" id="UP001570417">
    <property type="component" value="Unassembled WGS sequence"/>
</dbReference>
<comment type="caution">
    <text evidence="1">The sequence shown here is derived from an EMBL/GenBank/DDBJ whole genome shotgun (WGS) entry which is preliminary data.</text>
</comment>
<organism evidence="1 2">
    <name type="scientific">Vibrio gallaecicus</name>
    <dbReference type="NCBI Taxonomy" id="552386"/>
    <lineage>
        <taxon>Bacteria</taxon>
        <taxon>Pseudomonadati</taxon>
        <taxon>Pseudomonadota</taxon>
        <taxon>Gammaproteobacteria</taxon>
        <taxon>Vibrionales</taxon>
        <taxon>Vibrionaceae</taxon>
        <taxon>Vibrio</taxon>
    </lineage>
</organism>